<dbReference type="EMBL" id="CP002376">
    <property type="protein sequence ID" value="AEZ59412.1"/>
    <property type="molecule type" value="Genomic_DNA"/>
</dbReference>
<feature type="transmembrane region" description="Helical" evidence="1">
    <location>
        <begin position="15"/>
        <end position="36"/>
    </location>
</feature>
<reference evidence="3" key="1">
    <citation type="journal article" date="2012" name="PLoS Negl. Trop. Dis.">
        <title>Whole genome sequences of three Treponema pallidum ssp. pertenue strains: yaws and syphilis treponemes differ in less than 0.2% of the genome sequence.</title>
        <authorList>
            <person name="Cejkova D."/>
            <person name="Zobanikova M."/>
            <person name="Chen L."/>
            <person name="Pospisilova P."/>
            <person name="Strouhal M."/>
            <person name="Qin X."/>
            <person name="Mikalova L."/>
            <person name="Norris S.J."/>
            <person name="Muzny D.M."/>
            <person name="Gibbs R.A."/>
            <person name="Fulton L.L."/>
            <person name="Sodergren E."/>
            <person name="Weinstock G.M."/>
            <person name="Smajs D."/>
        </authorList>
    </citation>
    <scope>NUCLEOTIDE SEQUENCE [LARGE SCALE GENOMIC DNA]</scope>
    <source>
        <strain evidence="3">Gauthier</strain>
    </source>
</reference>
<proteinExistence type="predicted"/>
<keyword evidence="1" id="KW-0472">Membrane</keyword>
<accession>A0AAU8PRJ9</accession>
<dbReference type="Proteomes" id="UP000008192">
    <property type="component" value="Chromosome"/>
</dbReference>
<dbReference type="KEGG" id="tpg:TPEGAU_0150"/>
<keyword evidence="1" id="KW-1133">Transmembrane helix</keyword>
<gene>
    <name evidence="2" type="ordered locus">TPEGAU_0150</name>
</gene>
<evidence type="ECO:0000256" key="1">
    <source>
        <dbReference type="SAM" id="Phobius"/>
    </source>
</evidence>
<dbReference type="AlphaFoldDB" id="A0AAU8PRJ9"/>
<keyword evidence="1" id="KW-0812">Transmembrane</keyword>
<evidence type="ECO:0000313" key="3">
    <source>
        <dbReference type="Proteomes" id="UP000008192"/>
    </source>
</evidence>
<organism evidence="2 3">
    <name type="scientific">Treponema pallidum subsp. pertenue (strain Gauthier)</name>
    <dbReference type="NCBI Taxonomy" id="491080"/>
    <lineage>
        <taxon>Bacteria</taxon>
        <taxon>Pseudomonadati</taxon>
        <taxon>Spirochaetota</taxon>
        <taxon>Spirochaetia</taxon>
        <taxon>Spirochaetales</taxon>
        <taxon>Treponemataceae</taxon>
        <taxon>Treponema</taxon>
    </lineage>
</organism>
<protein>
    <submittedName>
        <fullName evidence="2">Uncharacterized protein</fullName>
    </submittedName>
</protein>
<evidence type="ECO:0000313" key="2">
    <source>
        <dbReference type="EMBL" id="AEZ59412.1"/>
    </source>
</evidence>
<sequence length="161" mass="17807">MCGGVAMTYNTNTSLSSYAGLSAFALSVFCILWGTARTGSFLKEKALITCAADILARQAPELGVTSRTLRMVPSSPIPQAEVLRGKKNTGEEIFLYFFPLRGMYGSFPTLFLYDKKDGARFCHLIGNHPTPRDARFYGISSARIALQCRKIEHLHQTVAYE</sequence>
<name>A0AAU8PRJ9_TREPG</name>